<dbReference type="GO" id="GO:0005829">
    <property type="term" value="C:cytosol"/>
    <property type="evidence" value="ECO:0007669"/>
    <property type="project" value="UniProtKB-SubCell"/>
</dbReference>
<evidence type="ECO:0000256" key="5">
    <source>
        <dbReference type="ARBA" id="ARBA00023198"/>
    </source>
</evidence>
<evidence type="ECO:0000256" key="1">
    <source>
        <dbReference type="ARBA" id="ARBA00004514"/>
    </source>
</evidence>
<dbReference type="SUPFAM" id="SSF47986">
    <property type="entry name" value="DEATH domain"/>
    <property type="match status" value="1"/>
</dbReference>
<evidence type="ECO:0000313" key="7">
    <source>
        <dbReference type="Ensembl" id="ENSNMLP00000009248.1"/>
    </source>
</evidence>
<dbReference type="InterPro" id="IPR051249">
    <property type="entry name" value="NLRP_Inflammasome"/>
</dbReference>
<dbReference type="Pfam" id="PF00619">
    <property type="entry name" value="CARD"/>
    <property type="match status" value="1"/>
</dbReference>
<evidence type="ECO:0000256" key="2">
    <source>
        <dbReference type="ARBA" id="ARBA00022490"/>
    </source>
</evidence>
<dbReference type="Proteomes" id="UP000694523">
    <property type="component" value="Unplaced"/>
</dbReference>
<keyword evidence="4" id="KW-0391">Immunity</keyword>
<dbReference type="Ensembl" id="ENSNMLT00000010462.1">
    <property type="protein sequence ID" value="ENSNMLP00000009248.1"/>
    <property type="gene ID" value="ENSNMLG00000006448.1"/>
</dbReference>
<keyword evidence="2" id="KW-0963">Cytoplasm</keyword>
<evidence type="ECO:0000256" key="3">
    <source>
        <dbReference type="ARBA" id="ARBA00022588"/>
    </source>
</evidence>
<dbReference type="GO" id="GO:0045087">
    <property type="term" value="P:innate immune response"/>
    <property type="evidence" value="ECO:0007669"/>
    <property type="project" value="UniProtKB-KW"/>
</dbReference>
<sequence>MPGLCCCDSAACSVCADVLTGHTKILYAMREAHSATSQPGRRIQCVYGGHFVDRNRKELIERVSNVAPILDHLLQENVLGQEQYDEAMTKGTTQAKMRFLLSCPLKSAGVRGKDELQSALKKHERYLIEELEEKV</sequence>
<feature type="domain" description="CARD" evidence="6">
    <location>
        <begin position="50"/>
        <end position="135"/>
    </location>
</feature>
<reference evidence="7" key="2">
    <citation type="submission" date="2025-09" db="UniProtKB">
        <authorList>
            <consortium name="Ensembl"/>
        </authorList>
    </citation>
    <scope>IDENTIFICATION</scope>
</reference>
<dbReference type="FunFam" id="1.10.533.10:FF:000013">
    <property type="entry name" value="Apoptosis-associated speck-like protein containing a CARD"/>
    <property type="match status" value="1"/>
</dbReference>
<dbReference type="PROSITE" id="PS50209">
    <property type="entry name" value="CARD"/>
    <property type="match status" value="1"/>
</dbReference>
<proteinExistence type="predicted"/>
<evidence type="ECO:0000259" key="6">
    <source>
        <dbReference type="PROSITE" id="PS50209"/>
    </source>
</evidence>
<keyword evidence="8" id="KW-1185">Reference proteome</keyword>
<dbReference type="CDD" id="cd08330">
    <property type="entry name" value="CARD_ASC_NALP1"/>
    <property type="match status" value="1"/>
</dbReference>
<dbReference type="GO" id="GO:0042981">
    <property type="term" value="P:regulation of apoptotic process"/>
    <property type="evidence" value="ECO:0007669"/>
    <property type="project" value="InterPro"/>
</dbReference>
<dbReference type="PANTHER" id="PTHR46985">
    <property type="entry name" value="NACHT, LRR AND PYD DOMAINS-CONTAINING PROTEIN 1"/>
    <property type="match status" value="1"/>
</dbReference>
<dbReference type="InterPro" id="IPR001315">
    <property type="entry name" value="CARD"/>
</dbReference>
<evidence type="ECO:0000256" key="4">
    <source>
        <dbReference type="ARBA" id="ARBA00022859"/>
    </source>
</evidence>
<accession>A0A8C6SVT4</accession>
<dbReference type="Gene3D" id="1.10.533.10">
    <property type="entry name" value="Death Domain, Fas"/>
    <property type="match status" value="1"/>
</dbReference>
<dbReference type="PANTHER" id="PTHR46985:SF2">
    <property type="entry name" value="APOPTOSIS-ASSOCIATED SPECK-LIKE PROTEIN CONTAINING A CARD"/>
    <property type="match status" value="1"/>
</dbReference>
<dbReference type="InterPro" id="IPR011029">
    <property type="entry name" value="DEATH-like_dom_sf"/>
</dbReference>
<dbReference type="GO" id="GO:0006954">
    <property type="term" value="P:inflammatory response"/>
    <property type="evidence" value="ECO:0007669"/>
    <property type="project" value="UniProtKB-KW"/>
</dbReference>
<evidence type="ECO:0000313" key="8">
    <source>
        <dbReference type="Proteomes" id="UP000694523"/>
    </source>
</evidence>
<dbReference type="InterPro" id="IPR033516">
    <property type="entry name" value="CARD8/ASC/NALP1_CARD"/>
</dbReference>
<keyword evidence="5" id="KW-0395">Inflammatory response</keyword>
<protein>
    <recommendedName>
        <fullName evidence="6">CARD domain-containing protein</fullName>
    </recommendedName>
</protein>
<organism evidence="7 8">
    <name type="scientific">Neogobius melanostomus</name>
    <name type="common">round goby</name>
    <dbReference type="NCBI Taxonomy" id="47308"/>
    <lineage>
        <taxon>Eukaryota</taxon>
        <taxon>Metazoa</taxon>
        <taxon>Chordata</taxon>
        <taxon>Craniata</taxon>
        <taxon>Vertebrata</taxon>
        <taxon>Euteleostomi</taxon>
        <taxon>Actinopterygii</taxon>
        <taxon>Neopterygii</taxon>
        <taxon>Teleostei</taxon>
        <taxon>Neoteleostei</taxon>
        <taxon>Acanthomorphata</taxon>
        <taxon>Gobiaria</taxon>
        <taxon>Gobiiformes</taxon>
        <taxon>Gobioidei</taxon>
        <taxon>Gobiidae</taxon>
        <taxon>Benthophilinae</taxon>
        <taxon>Neogobiini</taxon>
        <taxon>Neogobius</taxon>
    </lineage>
</organism>
<dbReference type="AlphaFoldDB" id="A0A8C6SVT4"/>
<reference evidence="7" key="1">
    <citation type="submission" date="2025-08" db="UniProtKB">
        <authorList>
            <consortium name="Ensembl"/>
        </authorList>
    </citation>
    <scope>IDENTIFICATION</scope>
</reference>
<keyword evidence="3" id="KW-0399">Innate immunity</keyword>
<comment type="subcellular location">
    <subcellularLocation>
        <location evidence="1">Cytoplasm</location>
        <location evidence="1">Cytosol</location>
    </subcellularLocation>
</comment>
<name>A0A8C6SVT4_9GOBI</name>